<keyword evidence="3" id="KW-1185">Reference proteome</keyword>
<name>A0A6A4X4F0_AMPAM</name>
<accession>A0A6A4X4F0</accession>
<dbReference type="InterPro" id="IPR041951">
    <property type="entry name" value="STARD10_START"/>
</dbReference>
<dbReference type="CDD" id="cd08871">
    <property type="entry name" value="START_STARD10-like"/>
    <property type="match status" value="1"/>
</dbReference>
<dbReference type="AlphaFoldDB" id="A0A6A4X4F0"/>
<dbReference type="GO" id="GO:0005737">
    <property type="term" value="C:cytoplasm"/>
    <property type="evidence" value="ECO:0007669"/>
    <property type="project" value="UniProtKB-ARBA"/>
</dbReference>
<dbReference type="InterPro" id="IPR023393">
    <property type="entry name" value="START-like_dom_sf"/>
</dbReference>
<dbReference type="OrthoDB" id="5403181at2759"/>
<dbReference type="EMBL" id="VIIS01000289">
    <property type="protein sequence ID" value="KAF0310854.1"/>
    <property type="molecule type" value="Genomic_DNA"/>
</dbReference>
<dbReference type="PROSITE" id="PS50848">
    <property type="entry name" value="START"/>
    <property type="match status" value="1"/>
</dbReference>
<dbReference type="Pfam" id="PF01852">
    <property type="entry name" value="START"/>
    <property type="match status" value="2"/>
</dbReference>
<reference evidence="2 3" key="1">
    <citation type="submission" date="2019-07" db="EMBL/GenBank/DDBJ databases">
        <title>Draft genome assembly of a fouling barnacle, Amphibalanus amphitrite (Darwin, 1854): The first reference genome for Thecostraca.</title>
        <authorList>
            <person name="Kim W."/>
        </authorList>
    </citation>
    <scope>NUCLEOTIDE SEQUENCE [LARGE SCALE GENOMIC DNA]</scope>
    <source>
        <strain evidence="2">SNU_AA5</strain>
        <tissue evidence="2">Soma without cirri and trophi</tissue>
    </source>
</reference>
<dbReference type="InterPro" id="IPR051213">
    <property type="entry name" value="START_lipid_transfer"/>
</dbReference>
<feature type="domain" description="START" evidence="1">
    <location>
        <begin position="23"/>
        <end position="229"/>
    </location>
</feature>
<evidence type="ECO:0000259" key="1">
    <source>
        <dbReference type="PROSITE" id="PS50848"/>
    </source>
</evidence>
<dbReference type="SMART" id="SM00234">
    <property type="entry name" value="START"/>
    <property type="match status" value="1"/>
</dbReference>
<gene>
    <name evidence="2" type="primary">Stard10_1</name>
    <name evidence="2" type="ORF">FJT64_018331</name>
</gene>
<organism evidence="2 3">
    <name type="scientific">Amphibalanus amphitrite</name>
    <name type="common">Striped barnacle</name>
    <name type="synonym">Balanus amphitrite</name>
    <dbReference type="NCBI Taxonomy" id="1232801"/>
    <lineage>
        <taxon>Eukaryota</taxon>
        <taxon>Metazoa</taxon>
        <taxon>Ecdysozoa</taxon>
        <taxon>Arthropoda</taxon>
        <taxon>Crustacea</taxon>
        <taxon>Multicrustacea</taxon>
        <taxon>Cirripedia</taxon>
        <taxon>Thoracica</taxon>
        <taxon>Thoracicalcarea</taxon>
        <taxon>Balanomorpha</taxon>
        <taxon>Balanoidea</taxon>
        <taxon>Balanidae</taxon>
        <taxon>Amphibalaninae</taxon>
        <taxon>Amphibalanus</taxon>
    </lineage>
</organism>
<dbReference type="Proteomes" id="UP000440578">
    <property type="component" value="Unassembled WGS sequence"/>
</dbReference>
<dbReference type="GO" id="GO:0008289">
    <property type="term" value="F:lipid binding"/>
    <property type="evidence" value="ECO:0007669"/>
    <property type="project" value="InterPro"/>
</dbReference>
<dbReference type="SUPFAM" id="SSF55961">
    <property type="entry name" value="Bet v1-like"/>
    <property type="match status" value="1"/>
</dbReference>
<evidence type="ECO:0000313" key="3">
    <source>
        <dbReference type="Proteomes" id="UP000440578"/>
    </source>
</evidence>
<dbReference type="InterPro" id="IPR002913">
    <property type="entry name" value="START_lipid-bd_dom"/>
</dbReference>
<dbReference type="PANTHER" id="PTHR19308:SF14">
    <property type="entry name" value="START DOMAIN-CONTAINING PROTEIN"/>
    <property type="match status" value="1"/>
</dbReference>
<evidence type="ECO:0000313" key="2">
    <source>
        <dbReference type="EMBL" id="KAF0310854.1"/>
    </source>
</evidence>
<dbReference type="PANTHER" id="PTHR19308">
    <property type="entry name" value="PHOSPHATIDYLCHOLINE TRANSFER PROTEIN"/>
    <property type="match status" value="1"/>
</dbReference>
<protein>
    <submittedName>
        <fullName evidence="2">START domain-containing protein 10</fullName>
    </submittedName>
</protein>
<comment type="caution">
    <text evidence="2">The sequence shown here is derived from an EMBL/GenBank/DDBJ whole genome shotgun (WGS) entry which is preliminary data.</text>
</comment>
<sequence>MRLGEVRIAEDKDFEELVALADQHDGWKVEFSNKSLNVWSRDTNSDTSKMVKVRTTLLDVDAATAYDVLHDEEYWKRWDKSRLESHSAGCLNPNNEICYYAVSCVPPLRNRDMVVLRSWLDTGREYYILSHSVSHQSYPPRQGFVRALSHLAGKSAHQSFPPRQGFVRALSHLAGFVVRPLTPQGCQVHYVTHMSIGGQLPAWLVNKATQIMAPKMLKRFHKACLKYPAWKKRHSPHFKPWLYPEQMPSLRLDIAMCNKNPQDEQQKTEDESDIKECDFDSAAILNDDDD</sequence>
<dbReference type="Gene3D" id="3.30.530.20">
    <property type="match status" value="2"/>
</dbReference>
<proteinExistence type="predicted"/>